<evidence type="ECO:0000256" key="1">
    <source>
        <dbReference type="SAM" id="MobiDB-lite"/>
    </source>
</evidence>
<feature type="compositionally biased region" description="Polar residues" evidence="1">
    <location>
        <begin position="274"/>
        <end position="290"/>
    </location>
</feature>
<feature type="domain" description="DUF4283" evidence="2">
    <location>
        <begin position="29"/>
        <end position="104"/>
    </location>
</feature>
<sequence length="388" mass="43882">MADLELSLKSSFSNTSISTGLQLSQISLKCLLGRIISNKYFGQGYVKSMMRKCWDCKFEVSGKGTNLFLFTFESEEDKSRVAAVAPWFISNCHFIIKEWLPNLSWEQVDLGRSGFWIQVYRLALKQMNPENAEMIGKLFAGLLETDISLEYILGPHNFIRLKIALLVDKPLITGFHNVLAESQRAWIRIKLPVYDVPEKGFGPWLRPEEPVKPTEDTKTLEEIQHLPRKPSLVTENKQKGLKNRKKKHIWVPVTKELPLVITQGQHSESGDSVRITNKPTCLVGPSSTPKTDIPSIEMQKAFAVADRSPFTMVEPAEKLESDAEAEYEPPIVYSPLTRISRSEGLSGSEDDDWPHPTRRYHSPLPEVGKEKMQAILLAAGFTEEANLE</sequence>
<protein>
    <recommendedName>
        <fullName evidence="2">DUF4283 domain-containing protein</fullName>
    </recommendedName>
</protein>
<gene>
    <name evidence="3" type="ORF">Tsubulata_003599</name>
</gene>
<feature type="region of interest" description="Disordered" evidence="1">
    <location>
        <begin position="263"/>
        <end position="293"/>
    </location>
</feature>
<dbReference type="OrthoDB" id="1695837at2759"/>
<evidence type="ECO:0000313" key="3">
    <source>
        <dbReference type="EMBL" id="KAJ4834695.1"/>
    </source>
</evidence>
<feature type="region of interest" description="Disordered" evidence="1">
    <location>
        <begin position="338"/>
        <end position="366"/>
    </location>
</feature>
<dbReference type="InterPro" id="IPR025558">
    <property type="entry name" value="DUF4283"/>
</dbReference>
<dbReference type="PANTHER" id="PTHR31286">
    <property type="entry name" value="GLYCINE-RICH CELL WALL STRUCTURAL PROTEIN 1.8-LIKE"/>
    <property type="match status" value="1"/>
</dbReference>
<name>A0A9Q0FQ81_9ROSI</name>
<evidence type="ECO:0000259" key="2">
    <source>
        <dbReference type="Pfam" id="PF14111"/>
    </source>
</evidence>
<keyword evidence="4" id="KW-1185">Reference proteome</keyword>
<reference evidence="3" key="1">
    <citation type="submission" date="2022-02" db="EMBL/GenBank/DDBJ databases">
        <authorList>
            <person name="Henning P.M."/>
            <person name="McCubbin A.G."/>
            <person name="Shore J.S."/>
        </authorList>
    </citation>
    <scope>NUCLEOTIDE SEQUENCE</scope>
    <source>
        <strain evidence="3">F60SS</strain>
        <tissue evidence="3">Leaves</tissue>
    </source>
</reference>
<evidence type="ECO:0000313" key="4">
    <source>
        <dbReference type="Proteomes" id="UP001141552"/>
    </source>
</evidence>
<proteinExistence type="predicted"/>
<dbReference type="EMBL" id="JAKUCV010004638">
    <property type="protein sequence ID" value="KAJ4834695.1"/>
    <property type="molecule type" value="Genomic_DNA"/>
</dbReference>
<dbReference type="InterPro" id="IPR040256">
    <property type="entry name" value="At4g02000-like"/>
</dbReference>
<organism evidence="3 4">
    <name type="scientific">Turnera subulata</name>
    <dbReference type="NCBI Taxonomy" id="218843"/>
    <lineage>
        <taxon>Eukaryota</taxon>
        <taxon>Viridiplantae</taxon>
        <taxon>Streptophyta</taxon>
        <taxon>Embryophyta</taxon>
        <taxon>Tracheophyta</taxon>
        <taxon>Spermatophyta</taxon>
        <taxon>Magnoliopsida</taxon>
        <taxon>eudicotyledons</taxon>
        <taxon>Gunneridae</taxon>
        <taxon>Pentapetalae</taxon>
        <taxon>rosids</taxon>
        <taxon>fabids</taxon>
        <taxon>Malpighiales</taxon>
        <taxon>Passifloraceae</taxon>
        <taxon>Turnera</taxon>
    </lineage>
</organism>
<reference evidence="3" key="2">
    <citation type="journal article" date="2023" name="Plants (Basel)">
        <title>Annotation of the Turnera subulata (Passifloraceae) Draft Genome Reveals the S-Locus Evolved after the Divergence of Turneroideae from Passifloroideae in a Stepwise Manner.</title>
        <authorList>
            <person name="Henning P.M."/>
            <person name="Roalson E.H."/>
            <person name="Mir W."/>
            <person name="McCubbin A.G."/>
            <person name="Shore J.S."/>
        </authorList>
    </citation>
    <scope>NUCLEOTIDE SEQUENCE</scope>
    <source>
        <strain evidence="3">F60SS</strain>
    </source>
</reference>
<dbReference type="Pfam" id="PF14111">
    <property type="entry name" value="DUF4283"/>
    <property type="match status" value="1"/>
</dbReference>
<dbReference type="PANTHER" id="PTHR31286:SF178">
    <property type="entry name" value="DUF4283 DOMAIN-CONTAINING PROTEIN"/>
    <property type="match status" value="1"/>
</dbReference>
<comment type="caution">
    <text evidence="3">The sequence shown here is derived from an EMBL/GenBank/DDBJ whole genome shotgun (WGS) entry which is preliminary data.</text>
</comment>
<accession>A0A9Q0FQ81</accession>
<dbReference type="Proteomes" id="UP001141552">
    <property type="component" value="Unassembled WGS sequence"/>
</dbReference>
<dbReference type="AlphaFoldDB" id="A0A9Q0FQ81"/>